<feature type="compositionally biased region" description="Polar residues" evidence="1">
    <location>
        <begin position="111"/>
        <end position="125"/>
    </location>
</feature>
<feature type="compositionally biased region" description="Basic and acidic residues" evidence="1">
    <location>
        <begin position="171"/>
        <end position="180"/>
    </location>
</feature>
<feature type="compositionally biased region" description="Polar residues" evidence="1">
    <location>
        <begin position="452"/>
        <end position="469"/>
    </location>
</feature>
<feature type="compositionally biased region" description="Polar residues" evidence="1">
    <location>
        <begin position="259"/>
        <end position="309"/>
    </location>
</feature>
<evidence type="ECO:0000256" key="1">
    <source>
        <dbReference type="SAM" id="MobiDB-lite"/>
    </source>
</evidence>
<feature type="compositionally biased region" description="Polar residues" evidence="1">
    <location>
        <begin position="317"/>
        <end position="344"/>
    </location>
</feature>
<feature type="compositionally biased region" description="Polar residues" evidence="1">
    <location>
        <begin position="89"/>
        <end position="100"/>
    </location>
</feature>
<feature type="compositionally biased region" description="Polar residues" evidence="1">
    <location>
        <begin position="228"/>
        <end position="250"/>
    </location>
</feature>
<feature type="compositionally biased region" description="Polar residues" evidence="1">
    <location>
        <begin position="483"/>
        <end position="511"/>
    </location>
</feature>
<feature type="compositionally biased region" description="Polar residues" evidence="1">
    <location>
        <begin position="141"/>
        <end position="169"/>
    </location>
</feature>
<feature type="compositionally biased region" description="Low complexity" evidence="1">
    <location>
        <begin position="735"/>
        <end position="745"/>
    </location>
</feature>
<protein>
    <submittedName>
        <fullName evidence="2">Uncharacterized protein</fullName>
    </submittedName>
</protein>
<feature type="compositionally biased region" description="Low complexity" evidence="1">
    <location>
        <begin position="559"/>
        <end position="579"/>
    </location>
</feature>
<accession>A0A5B0LTN9</accession>
<evidence type="ECO:0000313" key="2">
    <source>
        <dbReference type="EMBL" id="KAA1067048.1"/>
    </source>
</evidence>
<feature type="compositionally biased region" description="Polar residues" evidence="1">
    <location>
        <begin position="591"/>
        <end position="619"/>
    </location>
</feature>
<feature type="compositionally biased region" description="Pro residues" evidence="1">
    <location>
        <begin position="746"/>
        <end position="756"/>
    </location>
</feature>
<feature type="region of interest" description="Disordered" evidence="1">
    <location>
        <begin position="424"/>
        <end position="789"/>
    </location>
</feature>
<feature type="compositionally biased region" description="Polar residues" evidence="1">
    <location>
        <begin position="648"/>
        <end position="657"/>
    </location>
</feature>
<dbReference type="AlphaFoldDB" id="A0A5B0LTN9"/>
<proteinExistence type="predicted"/>
<feature type="region of interest" description="Disordered" evidence="1">
    <location>
        <begin position="36"/>
        <end position="372"/>
    </location>
</feature>
<organism evidence="2 3">
    <name type="scientific">Puccinia graminis f. sp. tritici</name>
    <dbReference type="NCBI Taxonomy" id="56615"/>
    <lineage>
        <taxon>Eukaryota</taxon>
        <taxon>Fungi</taxon>
        <taxon>Dikarya</taxon>
        <taxon>Basidiomycota</taxon>
        <taxon>Pucciniomycotina</taxon>
        <taxon>Pucciniomycetes</taxon>
        <taxon>Pucciniales</taxon>
        <taxon>Pucciniaceae</taxon>
        <taxon>Puccinia</taxon>
    </lineage>
</organism>
<feature type="compositionally biased region" description="Low complexity" evidence="1">
    <location>
        <begin position="181"/>
        <end position="195"/>
    </location>
</feature>
<dbReference type="Proteomes" id="UP000325313">
    <property type="component" value="Unassembled WGS sequence"/>
</dbReference>
<dbReference type="EMBL" id="VDEP01000508">
    <property type="protein sequence ID" value="KAA1067048.1"/>
    <property type="molecule type" value="Genomic_DNA"/>
</dbReference>
<sequence>MLLSDRIRDIGVAFALTTLITFSTVQLASVPRHSFLRRDETQPRNPLVPLAPNENQLQQSPAVGGRSTGLTAGGYAVPSTLDTGGGNGLNQSPTNSASNDNYEDSLRVPRTTDSGNSNPTLTDNNGGYGRPIRSDNRTGRENYTLSVSLSQPSTYGQTRANVQNVNPKISGTDKESEDTPSRSTSTLGGTRSTSTAVGGNDLTANPTASNGRGGYGTTSESGSSIYTNSQGSSTNVGGNGLNANPTTSGTIGDPDYLEDSTTTPGSVSGANGVPSLTNTNSGYGTPSSNLKSGINSHQNSPTLGTSTNVGGDVLNGLPTSSNTGGVYGTQGKSDMNMYTTSPTPSILRGSQGPSTPVGGNGLNANPSSSDAGDDLDTITPSSLGGANGIPTATNANGGYQNPSKPGITTYAVSPSPYVPGGSKGTAPAIGRNGITSNSATSDIDEESDEFGSPTSNIGGGNSNSATNVNVGYGDPSKSGAVNYGTSSPSSLGDANGIPTANNANGGYQNPSKPGITTYAVSPSPYVPGGSKSTAPAVGRNGITSNSATSGIGEESDEFGSPTSNIGGGNSNSVTNVNIGYGDPSKSGAVNYGTSSPSSLGDANSIPTANNANGGYQNPSKPDITTYAVSPSPYVPGGSKGTAPDVSGNGMTSNSATSDIGGGSKALGSTTSNIGGGNSNPATNLNIGYGDPSKSGAGNYGTSPSNPTSLSGGSAIPTSNNINGRGASGTQARNATTTTTPSTTQKPPIPVPPPVRPTQPADGTHADKPITCGLSFHTSPPDSKKKADSVSCRSKDGLGYYCPSSKCLVPKPGKTEPITPFSDFTFENCDRLADKDLGAQTAIPVVHPVQFWTRKEAGSLTVKGYEDVTLKNQKHVYICRSTKKADVNSMRPVCEKCSSKKFTDDPDPSRKTH</sequence>
<evidence type="ECO:0000313" key="3">
    <source>
        <dbReference type="Proteomes" id="UP000325313"/>
    </source>
</evidence>
<feature type="compositionally biased region" description="Low complexity" evidence="1">
    <location>
        <begin position="217"/>
        <end position="227"/>
    </location>
</feature>
<feature type="compositionally biased region" description="Polar residues" evidence="1">
    <location>
        <begin position="699"/>
        <end position="734"/>
    </location>
</feature>
<name>A0A5B0LTN9_PUCGR</name>
<comment type="caution">
    <text evidence="2">The sequence shown here is derived from an EMBL/GenBank/DDBJ whole genome shotgun (WGS) entry which is preliminary data.</text>
</comment>
<gene>
    <name evidence="2" type="ORF">PGTUg99_029412</name>
</gene>
<reference evidence="2 3" key="1">
    <citation type="submission" date="2019-05" db="EMBL/GenBank/DDBJ databases">
        <title>Emergence of the Ug99 lineage of the wheat stem rust pathogen through somatic hybridization.</title>
        <authorList>
            <person name="Li F."/>
            <person name="Upadhyaya N.M."/>
            <person name="Sperschneider J."/>
            <person name="Matny O."/>
            <person name="Nguyen-Phuc H."/>
            <person name="Mago R."/>
            <person name="Raley C."/>
            <person name="Miller M.E."/>
            <person name="Silverstein K.A.T."/>
            <person name="Henningsen E."/>
            <person name="Hirsch C.D."/>
            <person name="Visser B."/>
            <person name="Pretorius Z.A."/>
            <person name="Steffenson B.J."/>
            <person name="Schwessinger B."/>
            <person name="Dodds P.N."/>
            <person name="Figueroa M."/>
        </authorList>
    </citation>
    <scope>NUCLEOTIDE SEQUENCE [LARGE SCALE GENOMIC DNA]</scope>
    <source>
        <strain evidence="2 3">Ug99</strain>
    </source>
</reference>